<keyword evidence="2" id="KW-1185">Reference proteome</keyword>
<sequence>MTKERHGITWHGIRIEITYTPDTSPAFRKSYGRALDHLEVRSLAPEREPLPITETGYLSQFYARNVIEEGGGPAALVLAWLDHYAQSPIWQAKQISRQQLDLFSENF</sequence>
<organism evidence="1 2">
    <name type="scientific">Candidatus Competibacter phosphatis</name>
    <dbReference type="NCBI Taxonomy" id="221280"/>
    <lineage>
        <taxon>Bacteria</taxon>
        <taxon>Pseudomonadati</taxon>
        <taxon>Pseudomonadota</taxon>
        <taxon>Gammaproteobacteria</taxon>
        <taxon>Candidatus Competibacteraceae</taxon>
        <taxon>Candidatus Competibacter</taxon>
    </lineage>
</organism>
<proteinExistence type="predicted"/>
<name>A0ABX1TTL2_9GAMM</name>
<evidence type="ECO:0000313" key="1">
    <source>
        <dbReference type="EMBL" id="NMQ21299.1"/>
    </source>
</evidence>
<accession>A0ABX1TTL2</accession>
<dbReference type="RefSeq" id="WP_169250571.1">
    <property type="nucleotide sequence ID" value="NZ_SPMZ01000085.1"/>
</dbReference>
<protein>
    <submittedName>
        <fullName evidence="1">Uncharacterized protein</fullName>
    </submittedName>
</protein>
<dbReference type="EMBL" id="SPMZ01000085">
    <property type="protein sequence ID" value="NMQ21299.1"/>
    <property type="molecule type" value="Genomic_DNA"/>
</dbReference>
<gene>
    <name evidence="1" type="ORF">E4P82_20095</name>
</gene>
<dbReference type="Proteomes" id="UP000760480">
    <property type="component" value="Unassembled WGS sequence"/>
</dbReference>
<evidence type="ECO:0000313" key="2">
    <source>
        <dbReference type="Proteomes" id="UP000760480"/>
    </source>
</evidence>
<reference evidence="1 2" key="1">
    <citation type="submission" date="2019-03" db="EMBL/GenBank/DDBJ databases">
        <title>Metabolic reconstructions from genomes of highly enriched 'Candidatus Accumulibacter' and 'Candidatus Competibacter' bioreactor populations.</title>
        <authorList>
            <person name="Annavajhala M.K."/>
            <person name="Welles L."/>
            <person name="Abbas B."/>
            <person name="Sorokin D."/>
            <person name="Park H."/>
            <person name="Van Loosdrecht M."/>
            <person name="Chandran K."/>
        </authorList>
    </citation>
    <scope>NUCLEOTIDE SEQUENCE [LARGE SCALE GENOMIC DNA]</scope>
    <source>
        <strain evidence="1 2">SBR_G</strain>
    </source>
</reference>
<comment type="caution">
    <text evidence="1">The sequence shown here is derived from an EMBL/GenBank/DDBJ whole genome shotgun (WGS) entry which is preliminary data.</text>
</comment>